<name>F5IT52_9BACT</name>
<dbReference type="AlphaFoldDB" id="F5IT52"/>
<keyword evidence="4" id="KW-0472">Membrane</keyword>
<dbReference type="GO" id="GO:0009279">
    <property type="term" value="C:cell outer membrane"/>
    <property type="evidence" value="ECO:0007669"/>
    <property type="project" value="UniProtKB-SubCell"/>
</dbReference>
<gene>
    <name evidence="8" type="ORF">HMPREF9455_00269</name>
</gene>
<dbReference type="InterPro" id="IPR012944">
    <property type="entry name" value="SusD_RagB_dom"/>
</dbReference>
<reference evidence="8 9" key="1">
    <citation type="submission" date="2011-04" db="EMBL/GenBank/DDBJ databases">
        <title>The Genome Sequence of Dysgonomonas gadei ATCC BAA-286.</title>
        <authorList>
            <consortium name="The Broad Institute Genome Sequencing Platform"/>
            <person name="Earl A."/>
            <person name="Ward D."/>
            <person name="Feldgarden M."/>
            <person name="Gevers D."/>
            <person name="Pudlo N."/>
            <person name="Martens E."/>
            <person name="Allen-Vercoe E."/>
            <person name="Young S.K."/>
            <person name="Zeng Q."/>
            <person name="Gargeya S."/>
            <person name="Fitzgerald M."/>
            <person name="Haas B."/>
            <person name="Abouelleil A."/>
            <person name="Alvarado L."/>
            <person name="Arachchi H.M."/>
            <person name="Berlin A."/>
            <person name="Brown A."/>
            <person name="Chapman S.B."/>
            <person name="Chen Z."/>
            <person name="Dunbar C."/>
            <person name="Freedman E."/>
            <person name="Gearin G."/>
            <person name="Gellesch M."/>
            <person name="Goldberg J."/>
            <person name="Griggs A."/>
            <person name="Gujja S."/>
            <person name="Heiman D."/>
            <person name="Howarth C."/>
            <person name="Larson L."/>
            <person name="Lui A."/>
            <person name="MacDonald P.J.P."/>
            <person name="Mehta T."/>
            <person name="Montmayeur A."/>
            <person name="Murphy C."/>
            <person name="Neiman D."/>
            <person name="Pearson M."/>
            <person name="Priest M."/>
            <person name="Roberts A."/>
            <person name="Saif S."/>
            <person name="Shea T."/>
            <person name="Shenoy N."/>
            <person name="Sisk P."/>
            <person name="Stolte C."/>
            <person name="Sykes S."/>
            <person name="Yandava C."/>
            <person name="Wortman J."/>
            <person name="Nusbaum C."/>
            <person name="Birren B."/>
        </authorList>
    </citation>
    <scope>NUCLEOTIDE SEQUENCE [LARGE SCALE GENOMIC DNA]</scope>
    <source>
        <strain evidence="8 9">ATCC BAA-286</strain>
    </source>
</reference>
<dbReference type="PROSITE" id="PS51257">
    <property type="entry name" value="PROKAR_LIPOPROTEIN"/>
    <property type="match status" value="1"/>
</dbReference>
<evidence type="ECO:0000313" key="9">
    <source>
        <dbReference type="Proteomes" id="UP000004913"/>
    </source>
</evidence>
<comment type="caution">
    <text evidence="8">The sequence shown here is derived from an EMBL/GenBank/DDBJ whole genome shotgun (WGS) entry which is preliminary data.</text>
</comment>
<feature type="domain" description="SusD-like N-terminal" evidence="7">
    <location>
        <begin position="97"/>
        <end position="232"/>
    </location>
</feature>
<keyword evidence="9" id="KW-1185">Reference proteome</keyword>
<organism evidence="8 9">
    <name type="scientific">Dysgonomonas gadei ATCC BAA-286</name>
    <dbReference type="NCBI Taxonomy" id="742766"/>
    <lineage>
        <taxon>Bacteria</taxon>
        <taxon>Pseudomonadati</taxon>
        <taxon>Bacteroidota</taxon>
        <taxon>Bacteroidia</taxon>
        <taxon>Bacteroidales</taxon>
        <taxon>Dysgonomonadaceae</taxon>
        <taxon>Dysgonomonas</taxon>
    </lineage>
</organism>
<dbReference type="RefSeq" id="WP_006797772.1">
    <property type="nucleotide sequence ID" value="NZ_GL891979.1"/>
</dbReference>
<evidence type="ECO:0000256" key="4">
    <source>
        <dbReference type="ARBA" id="ARBA00023136"/>
    </source>
</evidence>
<dbReference type="Pfam" id="PF14322">
    <property type="entry name" value="SusD-like_3"/>
    <property type="match status" value="1"/>
</dbReference>
<evidence type="ECO:0000256" key="5">
    <source>
        <dbReference type="ARBA" id="ARBA00023237"/>
    </source>
</evidence>
<dbReference type="Gene3D" id="1.25.40.390">
    <property type="match status" value="1"/>
</dbReference>
<dbReference type="EMBL" id="ADLV01000005">
    <property type="protein sequence ID" value="EGJ99845.1"/>
    <property type="molecule type" value="Genomic_DNA"/>
</dbReference>
<dbReference type="OrthoDB" id="5694214at2"/>
<dbReference type="HOGENOM" id="CLU_015553_1_0_10"/>
<keyword evidence="3" id="KW-0732">Signal</keyword>
<comment type="subcellular location">
    <subcellularLocation>
        <location evidence="1">Cell outer membrane</location>
    </subcellularLocation>
</comment>
<sequence length="535" mass="61517">MKFYKSLIILFLSVGFLSCSDFLDVTAEREPSVGNFFKNEKDATNAIDACYWILNREETFGRNLFWEQAGGGDDMIYGRNRGTDQNNLANFTFTGRESSLRENWETFTQYLSRANWVVFNLVRKDNLTDVEKIRLGEAYFMRAFCHFYIAYRHGRADQGVPFDKYEDTSYKTYEEFIYSIPVQRATVMENYDLIVKDLESAAGLLPFFETYNDTDKGRAHKAAAWALMVKTYAYWAQYDESKWALIPPLVDKIETEGKRALLGNYGDVFKIANNWSSEYIWSVNSSGYNYAGSIFPGVVLENKAWGRYNGWGYFKPTLGLYEEFAPNDKRRGVTILEYNDEFTLFGEKRKFYSTADLECGFMLAKYMEPFSYGAVNSKGSGEASTVSTNGDRPTTDLDLPIIRHAEMVLFKAEALIMQGKGTDAAKELNRLTRRAGLGDVYTDATLADLKHERRCELAGEFTDRFMDLKRWKEWDKLNAPKRGRKHADRSKPDSPYTVIEVWSARTFNPSTDIVFPYNPDEVVKANGKLKQNPMD</sequence>
<dbReference type="Proteomes" id="UP000004913">
    <property type="component" value="Unassembled WGS sequence"/>
</dbReference>
<evidence type="ECO:0000313" key="8">
    <source>
        <dbReference type="EMBL" id="EGJ99845.1"/>
    </source>
</evidence>
<keyword evidence="5" id="KW-0998">Cell outer membrane</keyword>
<evidence type="ECO:0000259" key="7">
    <source>
        <dbReference type="Pfam" id="PF14322"/>
    </source>
</evidence>
<dbReference type="InterPro" id="IPR011990">
    <property type="entry name" value="TPR-like_helical_dom_sf"/>
</dbReference>
<evidence type="ECO:0000259" key="6">
    <source>
        <dbReference type="Pfam" id="PF07980"/>
    </source>
</evidence>
<comment type="similarity">
    <text evidence="2">Belongs to the SusD family.</text>
</comment>
<evidence type="ECO:0008006" key="10">
    <source>
        <dbReference type="Google" id="ProtNLM"/>
    </source>
</evidence>
<proteinExistence type="inferred from homology"/>
<evidence type="ECO:0000256" key="2">
    <source>
        <dbReference type="ARBA" id="ARBA00006275"/>
    </source>
</evidence>
<evidence type="ECO:0000256" key="3">
    <source>
        <dbReference type="ARBA" id="ARBA00022729"/>
    </source>
</evidence>
<feature type="domain" description="RagB/SusD" evidence="6">
    <location>
        <begin position="278"/>
        <end position="533"/>
    </location>
</feature>
<accession>F5IT52</accession>
<evidence type="ECO:0000256" key="1">
    <source>
        <dbReference type="ARBA" id="ARBA00004442"/>
    </source>
</evidence>
<dbReference type="Pfam" id="PF07980">
    <property type="entry name" value="SusD_RagB"/>
    <property type="match status" value="1"/>
</dbReference>
<dbReference type="eggNOG" id="COG0561">
    <property type="taxonomic scope" value="Bacteria"/>
</dbReference>
<protein>
    <recommendedName>
        <fullName evidence="10">RagB/SusD domain-containing protein</fullName>
    </recommendedName>
</protein>
<dbReference type="InterPro" id="IPR033985">
    <property type="entry name" value="SusD-like_N"/>
</dbReference>
<dbReference type="SUPFAM" id="SSF48452">
    <property type="entry name" value="TPR-like"/>
    <property type="match status" value="1"/>
</dbReference>
<dbReference type="STRING" id="742766.HMPREF9455_00269"/>